<evidence type="ECO:0000313" key="2">
    <source>
        <dbReference type="Proteomes" id="UP000028045"/>
    </source>
</evidence>
<gene>
    <name evidence="1" type="ORF">S7711_06115</name>
</gene>
<dbReference type="Proteomes" id="UP000028045">
    <property type="component" value="Unassembled WGS sequence"/>
</dbReference>
<organism evidence="1 2">
    <name type="scientific">Stachybotrys chartarum (strain CBS 109288 / IBT 7711)</name>
    <name type="common">Toxic black mold</name>
    <name type="synonym">Stilbospora chartarum</name>
    <dbReference type="NCBI Taxonomy" id="1280523"/>
    <lineage>
        <taxon>Eukaryota</taxon>
        <taxon>Fungi</taxon>
        <taxon>Dikarya</taxon>
        <taxon>Ascomycota</taxon>
        <taxon>Pezizomycotina</taxon>
        <taxon>Sordariomycetes</taxon>
        <taxon>Hypocreomycetidae</taxon>
        <taxon>Hypocreales</taxon>
        <taxon>Stachybotryaceae</taxon>
        <taxon>Stachybotrys</taxon>
    </lineage>
</organism>
<keyword evidence="2" id="KW-1185">Reference proteome</keyword>
<sequence>MVCVTGAAVGAIATMPAAVAIFGQAGAAGAGGALIPAVAATQGITTFGAAVVAIGEGAVVGAGVIGGGSSSAGIALATFVGPIGWAVVGCNKKDNQNGDNGYTWDCWKPLVRDTSTRPSHGITLRCLAAHPNIRSMSLDQDGLLVGNVFSERFRLTPLRVEGMLAFHASIL</sequence>
<reference evidence="1 2" key="1">
    <citation type="journal article" date="2014" name="BMC Genomics">
        <title>Comparative genome sequencing reveals chemotype-specific gene clusters in the toxigenic black mold Stachybotrys.</title>
        <authorList>
            <person name="Semeiks J."/>
            <person name="Borek D."/>
            <person name="Otwinowski Z."/>
            <person name="Grishin N.V."/>
        </authorList>
    </citation>
    <scope>NUCLEOTIDE SEQUENCE [LARGE SCALE GENOMIC DNA]</scope>
    <source>
        <strain evidence="2">CBS 109288 / IBT 7711</strain>
    </source>
</reference>
<name>A0A084B662_STACB</name>
<dbReference type="HOGENOM" id="CLU_133922_0_0_1"/>
<proteinExistence type="predicted"/>
<accession>A0A084B662</accession>
<dbReference type="OrthoDB" id="3553439at2759"/>
<dbReference type="AlphaFoldDB" id="A0A084B662"/>
<evidence type="ECO:0000313" key="1">
    <source>
        <dbReference type="EMBL" id="KEY73041.1"/>
    </source>
</evidence>
<dbReference type="EMBL" id="KL647935">
    <property type="protein sequence ID" value="KEY73041.1"/>
    <property type="molecule type" value="Genomic_DNA"/>
</dbReference>
<protein>
    <submittedName>
        <fullName evidence="1">Uncharacterized protein</fullName>
    </submittedName>
</protein>